<sequence length="356" mass="37038">MRFLLSLLALSVEAGLVLGKPYARNGIIYDETPEPLKARHEVRDLGAEESILDIVASCGNSYNLFTTGTGPVPTGKPDPNFDYLSFCCAFNQPTKTLTSISYYPTTVTLAGTPSTVTAVTTSTATLAGSGTATATCPIPAPSMICGQGGWGYATNNIYSKSGIDAIACHELCLANSACQSFQVETNSSTTTPTCNLYKVDPSGNNTIASPAAPFSFFARDCPDHIPAACSNAGIQVPPIVIVPPPSASTTAPIVIVTPPAFNPDTVIITPTRIPGPVVTERAEQWATIPWFLQPFGTATLSEVCSCIYTHNIPATTVLGVLPKATTIYLALPGTIVTAFVTTVVTIGGGQPVTSIA</sequence>
<dbReference type="RefSeq" id="XP_018065648.1">
    <property type="nucleotide sequence ID" value="XM_018218790.1"/>
</dbReference>
<dbReference type="AlphaFoldDB" id="A0A194WTK6"/>
<keyword evidence="4" id="KW-1185">Reference proteome</keyword>
<gene>
    <name evidence="3" type="ORF">LY89DRAFT_723112</name>
</gene>
<evidence type="ECO:0000313" key="4">
    <source>
        <dbReference type="Proteomes" id="UP000070700"/>
    </source>
</evidence>
<dbReference type="EMBL" id="KQ947427">
    <property type="protein sequence ID" value="KUJ11293.1"/>
    <property type="molecule type" value="Genomic_DNA"/>
</dbReference>
<keyword evidence="1" id="KW-0732">Signal</keyword>
<dbReference type="InParanoid" id="A0A194WTK6"/>
<evidence type="ECO:0000313" key="3">
    <source>
        <dbReference type="EMBL" id="KUJ11293.1"/>
    </source>
</evidence>
<evidence type="ECO:0000259" key="2">
    <source>
        <dbReference type="PROSITE" id="PS50948"/>
    </source>
</evidence>
<proteinExistence type="predicted"/>
<dbReference type="KEGG" id="psco:LY89DRAFT_723112"/>
<feature type="chain" id="PRO_5008267496" description="Apple domain-containing protein" evidence="1">
    <location>
        <begin position="20"/>
        <end position="356"/>
    </location>
</feature>
<protein>
    <recommendedName>
        <fullName evidence="2">Apple domain-containing protein</fullName>
    </recommendedName>
</protein>
<name>A0A194WTK6_MOLSC</name>
<dbReference type="InterPro" id="IPR003609">
    <property type="entry name" value="Pan_app"/>
</dbReference>
<dbReference type="PROSITE" id="PS50948">
    <property type="entry name" value="PAN"/>
    <property type="match status" value="1"/>
</dbReference>
<accession>A0A194WTK6</accession>
<feature type="signal peptide" evidence="1">
    <location>
        <begin position="1"/>
        <end position="19"/>
    </location>
</feature>
<evidence type="ECO:0000256" key="1">
    <source>
        <dbReference type="SAM" id="SignalP"/>
    </source>
</evidence>
<dbReference type="OrthoDB" id="3562088at2759"/>
<feature type="domain" description="Apple" evidence="2">
    <location>
        <begin position="145"/>
        <end position="221"/>
    </location>
</feature>
<dbReference type="Proteomes" id="UP000070700">
    <property type="component" value="Unassembled WGS sequence"/>
</dbReference>
<organism evidence="3 4">
    <name type="scientific">Mollisia scopiformis</name>
    <name type="common">Conifer needle endophyte fungus</name>
    <name type="synonym">Phialocephala scopiformis</name>
    <dbReference type="NCBI Taxonomy" id="149040"/>
    <lineage>
        <taxon>Eukaryota</taxon>
        <taxon>Fungi</taxon>
        <taxon>Dikarya</taxon>
        <taxon>Ascomycota</taxon>
        <taxon>Pezizomycotina</taxon>
        <taxon>Leotiomycetes</taxon>
        <taxon>Helotiales</taxon>
        <taxon>Mollisiaceae</taxon>
        <taxon>Mollisia</taxon>
    </lineage>
</organism>
<dbReference type="GeneID" id="28828516"/>
<reference evidence="3 4" key="1">
    <citation type="submission" date="2015-10" db="EMBL/GenBank/DDBJ databases">
        <title>Full genome of DAOMC 229536 Phialocephala scopiformis, a fungal endophyte of spruce producing the potent anti-insectan compound rugulosin.</title>
        <authorList>
            <consortium name="DOE Joint Genome Institute"/>
            <person name="Walker A.K."/>
            <person name="Frasz S.L."/>
            <person name="Seifert K.A."/>
            <person name="Miller J.D."/>
            <person name="Mondo S.J."/>
            <person name="Labutti K."/>
            <person name="Lipzen A."/>
            <person name="Dockter R."/>
            <person name="Kennedy M."/>
            <person name="Grigoriev I.V."/>
            <person name="Spatafora J.W."/>
        </authorList>
    </citation>
    <scope>NUCLEOTIDE SEQUENCE [LARGE SCALE GENOMIC DNA]</scope>
    <source>
        <strain evidence="3 4">CBS 120377</strain>
    </source>
</reference>